<dbReference type="EMBL" id="QRJR01000019">
    <property type="protein sequence ID" value="RHH43111.1"/>
    <property type="molecule type" value="Genomic_DNA"/>
</dbReference>
<reference evidence="6" key="6">
    <citation type="submission" date="2022-10" db="EMBL/GenBank/DDBJ databases">
        <title>Human gut microbiome strain richness.</title>
        <authorList>
            <person name="Chen-Liaw A."/>
        </authorList>
    </citation>
    <scope>NUCLEOTIDE SEQUENCE</scope>
    <source>
        <strain evidence="6">BSD2780120875st1_E1_BSD2780120875_150330</strain>
        <strain evidence="7">RTP21484st1_H8_RTP21484_190118</strain>
    </source>
</reference>
<sequence>MDKKIMKLLGVCLFAVASVGVLTACSDNDAENPEGGKPGGEDVNPAPEVVEFVNSNLVYWGDKDGVGTDHFVLTLYTDMEVDATGNPIGPGKIMAFSLNVPPFASEATEFPLPEGTFDAALNGYTFDEWTFNLGYMNQIDLPTGKVDIPAGTFYGDVKSYSTSVDADLLSGGKMTVKRLSGGEYSISGTLVGDLSLKRYFTYTGKVITIDRHESKDETPNSTLTTDIALNGWTQARLQDKGDSYYLQDESCRVVELYLAEESISLVDTWPAGNGRVLKVEFFVEWATDVTQGIPAGTYTVVARDKESYGIPRELLKPGNIASGYPNGFTYPGGTWYEKLQNGAMKEYARIDGGTMTVARDGDKHTLTIDFIDCDKEHPNHVRTTYSQDAPITVFDYRPQ</sequence>
<evidence type="ECO:0000313" key="3">
    <source>
        <dbReference type="EMBL" id="KAA4100347.1"/>
    </source>
</evidence>
<dbReference type="Proteomes" id="UP001215078">
    <property type="component" value="Unassembled WGS sequence"/>
</dbReference>
<evidence type="ECO:0000313" key="9">
    <source>
        <dbReference type="EMBL" id="RHH43111.1"/>
    </source>
</evidence>
<evidence type="ECO:0000313" key="6">
    <source>
        <dbReference type="EMBL" id="MDC2743434.1"/>
    </source>
</evidence>
<evidence type="ECO:0000313" key="11">
    <source>
        <dbReference type="Proteomes" id="UP000318823"/>
    </source>
</evidence>
<proteinExistence type="predicted"/>
<evidence type="ECO:0000313" key="8">
    <source>
        <dbReference type="EMBL" id="QDM09358.1"/>
    </source>
</evidence>
<reference evidence="12 13" key="4">
    <citation type="journal article" date="2019" name="Nat. Med.">
        <title>A library of human gut bacterial isolates paired with longitudinal multiomics data enables mechanistic microbiome research.</title>
        <authorList>
            <person name="Poyet M."/>
            <person name="Groussin M."/>
            <person name="Gibbons S.M."/>
            <person name="Avila-Pacheco J."/>
            <person name="Jiang X."/>
            <person name="Kearney S.M."/>
            <person name="Perrotta A.R."/>
            <person name="Berdy B."/>
            <person name="Zhao S."/>
            <person name="Lieberman T.D."/>
            <person name="Swanson P.K."/>
            <person name="Smith M."/>
            <person name="Roesemann S."/>
            <person name="Alexander J.E."/>
            <person name="Rich S.A."/>
            <person name="Livny J."/>
            <person name="Vlamakis H."/>
            <person name="Clish C."/>
            <person name="Bullock K."/>
            <person name="Deik A."/>
            <person name="Scott J."/>
            <person name="Pierce K.A."/>
            <person name="Xavier R.J."/>
            <person name="Alm E.J."/>
        </authorList>
    </citation>
    <scope>NUCLEOTIDE SEQUENCE [LARGE SCALE GENOMIC DNA]</scope>
    <source>
        <strain evidence="3 15">BIOML-A134</strain>
        <strain evidence="4 14">BIOML-A14</strain>
        <strain evidence="2 12">BIOML-A160</strain>
        <strain evidence="5 13">BIOML-A2</strain>
    </source>
</reference>
<evidence type="ECO:0000256" key="1">
    <source>
        <dbReference type="SAM" id="SignalP"/>
    </source>
</evidence>
<dbReference type="EMBL" id="VWKB01000011">
    <property type="protein sequence ID" value="KAA4100347.1"/>
    <property type="molecule type" value="Genomic_DNA"/>
</dbReference>
<reference evidence="8" key="2">
    <citation type="journal article" date="2018" name="Nature">
        <title>Human gut bacteria contain acquired interbacterial defence systems.</title>
        <authorList>
            <person name="Ross B.D."/>
            <person name="Verster A.J."/>
            <person name="Radey M.C."/>
            <person name="Schmidtke D.T."/>
            <person name="Pope C.E."/>
            <person name="Hoffman L.R."/>
            <person name="Hajjar A."/>
            <person name="Peterson S.B."/>
            <person name="Borenstein E."/>
            <person name="Mougous J."/>
        </authorList>
    </citation>
    <scope>NUCLEOTIDE SEQUENCE</scope>
    <source>
        <strain evidence="8">3725 D1 iv</strain>
    </source>
</reference>
<evidence type="ECO:0000313" key="10">
    <source>
        <dbReference type="Proteomes" id="UP000283329"/>
    </source>
</evidence>
<dbReference type="Proteomes" id="UP000375690">
    <property type="component" value="Unassembled WGS sequence"/>
</dbReference>
<organism evidence="6 16">
    <name type="scientific">Bacteroides ovatus</name>
    <dbReference type="NCBI Taxonomy" id="28116"/>
    <lineage>
        <taxon>Bacteria</taxon>
        <taxon>Pseudomonadati</taxon>
        <taxon>Bacteroidota</taxon>
        <taxon>Bacteroidia</taxon>
        <taxon>Bacteroidales</taxon>
        <taxon>Bacteroidaceae</taxon>
        <taxon>Bacteroides</taxon>
    </lineage>
</organism>
<dbReference type="AlphaFoldDB" id="A0A139KPG3"/>
<dbReference type="STRING" id="28116.Bovatus_01983"/>
<dbReference type="Proteomes" id="UP000318823">
    <property type="component" value="Chromosome"/>
</dbReference>
<keyword evidence="1" id="KW-0732">Signal</keyword>
<evidence type="ECO:0000313" key="7">
    <source>
        <dbReference type="EMBL" id="MDC7960003.1"/>
    </source>
</evidence>
<dbReference type="PROSITE" id="PS51257">
    <property type="entry name" value="PROKAR_LIPOPROTEIN"/>
    <property type="match status" value="1"/>
</dbReference>
<dbReference type="Proteomes" id="UP001219389">
    <property type="component" value="Unassembled WGS sequence"/>
</dbReference>
<name>A0A139KPG3_BACOV</name>
<evidence type="ECO:0000313" key="12">
    <source>
        <dbReference type="Proteomes" id="UP000365824"/>
    </source>
</evidence>
<dbReference type="Proteomes" id="UP000365824">
    <property type="component" value="Unassembled WGS sequence"/>
</dbReference>
<evidence type="ECO:0000313" key="16">
    <source>
        <dbReference type="Proteomes" id="UP001219389"/>
    </source>
</evidence>
<keyword evidence="15" id="KW-1185">Reference proteome</keyword>
<dbReference type="EMBL" id="VWFC01000001">
    <property type="protein sequence ID" value="KAB1331463.1"/>
    <property type="molecule type" value="Genomic_DNA"/>
</dbReference>
<evidence type="ECO:0000313" key="4">
    <source>
        <dbReference type="EMBL" id="KAA4663903.1"/>
    </source>
</evidence>
<evidence type="ECO:0008006" key="17">
    <source>
        <dbReference type="Google" id="ProtNLM"/>
    </source>
</evidence>
<evidence type="ECO:0000313" key="5">
    <source>
        <dbReference type="EMBL" id="KAB1331463.1"/>
    </source>
</evidence>
<accession>A0A139KPG3</accession>
<dbReference type="EMBL" id="CP041395">
    <property type="protein sequence ID" value="QDM09358.1"/>
    <property type="molecule type" value="Genomic_DNA"/>
</dbReference>
<evidence type="ECO:0000313" key="13">
    <source>
        <dbReference type="Proteomes" id="UP000375690"/>
    </source>
</evidence>
<protein>
    <recommendedName>
        <fullName evidence="17">Lipoprotein</fullName>
    </recommendedName>
</protein>
<dbReference type="EMBL" id="JAQNZF010000018">
    <property type="protein sequence ID" value="MDC2743434.1"/>
    <property type="molecule type" value="Genomic_DNA"/>
</dbReference>
<gene>
    <name evidence="9" type="ORF">DW206_17805</name>
    <name evidence="8" type="ORF">DYI28_11905</name>
    <name evidence="5" type="ORF">F3B53_01485</name>
    <name evidence="4" type="ORF">F3B98_12870</name>
    <name evidence="3" type="ORF">F3D66_08880</name>
    <name evidence="2" type="ORF">F3F25_20370</name>
    <name evidence="6" type="ORF">PO382_14510</name>
    <name evidence="7" type="ORF">PQ628_17495</name>
</gene>
<dbReference type="Proteomes" id="UP000473905">
    <property type="component" value="Unassembled WGS sequence"/>
</dbReference>
<evidence type="ECO:0000313" key="2">
    <source>
        <dbReference type="EMBL" id="KAA3925292.1"/>
    </source>
</evidence>
<reference evidence="8" key="5">
    <citation type="submission" date="2019-07" db="EMBL/GenBank/DDBJ databases">
        <authorList>
            <person name="Ross B.D."/>
            <person name="Verster A.J."/>
            <person name="Radey M.C."/>
            <person name="Schmidtke D.T."/>
            <person name="Pope C.E."/>
            <person name="Hoffman L.R."/>
            <person name="Hajjar A."/>
            <person name="Peterson S.B."/>
            <person name="Borenstein E."/>
            <person name="Mougous J.D."/>
        </authorList>
    </citation>
    <scope>NUCLEOTIDE SEQUENCE</scope>
    <source>
        <strain evidence="8">3725 D1 iv</strain>
    </source>
</reference>
<feature type="chain" id="PRO_5014531114" description="Lipoprotein" evidence="1">
    <location>
        <begin position="24"/>
        <end position="399"/>
    </location>
</feature>
<dbReference type="Proteomes" id="UP000283329">
    <property type="component" value="Unassembled WGS sequence"/>
</dbReference>
<dbReference type="EMBL" id="VWFO01000014">
    <property type="protein sequence ID" value="KAA4663903.1"/>
    <property type="molecule type" value="Genomic_DNA"/>
</dbReference>
<dbReference type="EMBL" id="JAQQPO010000021">
    <property type="protein sequence ID" value="MDC7960003.1"/>
    <property type="molecule type" value="Genomic_DNA"/>
</dbReference>
<feature type="signal peptide" evidence="1">
    <location>
        <begin position="1"/>
        <end position="23"/>
    </location>
</feature>
<dbReference type="RefSeq" id="WP_004310112.1">
    <property type="nucleotide sequence ID" value="NZ_CAAKNR010000227.1"/>
</dbReference>
<dbReference type="Proteomes" id="UP000435985">
    <property type="component" value="Unassembled WGS sequence"/>
</dbReference>
<reference evidence="9 10" key="3">
    <citation type="submission" date="2018-08" db="EMBL/GenBank/DDBJ databases">
        <title>A genome reference for cultivated species of the human gut microbiota.</title>
        <authorList>
            <person name="Zou Y."/>
            <person name="Xue W."/>
            <person name="Luo G."/>
        </authorList>
    </citation>
    <scope>NUCLEOTIDE SEQUENCE [LARGE SCALE GENOMIC DNA]</scope>
    <source>
        <strain evidence="9 10">AM17-48</strain>
    </source>
</reference>
<dbReference type="EMBL" id="VWLB01000038">
    <property type="protein sequence ID" value="KAA3925292.1"/>
    <property type="molecule type" value="Genomic_DNA"/>
</dbReference>
<evidence type="ECO:0000313" key="14">
    <source>
        <dbReference type="Proteomes" id="UP000435985"/>
    </source>
</evidence>
<evidence type="ECO:0000313" key="15">
    <source>
        <dbReference type="Proteomes" id="UP000473905"/>
    </source>
</evidence>
<reference evidence="11" key="1">
    <citation type="journal article" date="2018" name="J. Anim. Genet.">
        <title>Acquired interbacterial defense systems protect against interspecies antagonism in the human gut microbiome.</title>
        <authorList>
            <person name="Ross B.D."/>
            <person name="Verster A.J."/>
            <person name="Radey M.C."/>
            <person name="Schmidtke D.T."/>
            <person name="Pope C.E."/>
            <person name="Hoffman L.R."/>
            <person name="Hajjar A."/>
            <person name="Peterson S.B."/>
            <person name="Borenstein E."/>
            <person name="Mougous J."/>
        </authorList>
    </citation>
    <scope>NUCLEOTIDE SEQUENCE [LARGE SCALE GENOMIC DNA]</scope>
    <source>
        <strain evidence="11">3725 D1 iv</strain>
    </source>
</reference>